<evidence type="ECO:0000256" key="1">
    <source>
        <dbReference type="ARBA" id="ARBA00022555"/>
    </source>
</evidence>
<protein>
    <recommendedName>
        <fullName evidence="4">DUS-like FMN-binding domain-containing protein</fullName>
    </recommendedName>
</protein>
<accession>A0A382N6V2</accession>
<dbReference type="PANTHER" id="PTHR42907:SF1">
    <property type="entry name" value="FMN-LINKED OXIDOREDUCTASES SUPERFAMILY PROTEIN"/>
    <property type="match status" value="1"/>
</dbReference>
<keyword evidence="3" id="KW-0694">RNA-binding</keyword>
<proteinExistence type="predicted"/>
<evidence type="ECO:0000256" key="3">
    <source>
        <dbReference type="ARBA" id="ARBA00022884"/>
    </source>
</evidence>
<dbReference type="SUPFAM" id="SSF51395">
    <property type="entry name" value="FMN-linked oxidoreductases"/>
    <property type="match status" value="1"/>
</dbReference>
<organism evidence="5">
    <name type="scientific">marine metagenome</name>
    <dbReference type="NCBI Taxonomy" id="408172"/>
    <lineage>
        <taxon>unclassified sequences</taxon>
        <taxon>metagenomes</taxon>
        <taxon>ecological metagenomes</taxon>
    </lineage>
</organism>
<dbReference type="Gene3D" id="3.20.20.70">
    <property type="entry name" value="Aldolase class I"/>
    <property type="match status" value="1"/>
</dbReference>
<dbReference type="InterPro" id="IPR013785">
    <property type="entry name" value="Aldolase_TIM"/>
</dbReference>
<evidence type="ECO:0000259" key="4">
    <source>
        <dbReference type="Pfam" id="PF01207"/>
    </source>
</evidence>
<evidence type="ECO:0000256" key="2">
    <source>
        <dbReference type="ARBA" id="ARBA00022857"/>
    </source>
</evidence>
<feature type="non-terminal residue" evidence="5">
    <location>
        <position position="1"/>
    </location>
</feature>
<dbReference type="EMBL" id="UINC01097509">
    <property type="protein sequence ID" value="SVC55271.1"/>
    <property type="molecule type" value="Genomic_DNA"/>
</dbReference>
<dbReference type="CDD" id="cd02801">
    <property type="entry name" value="DUS_like_FMN"/>
    <property type="match status" value="1"/>
</dbReference>
<keyword evidence="1" id="KW-0820">tRNA-binding</keyword>
<dbReference type="AlphaFoldDB" id="A0A382N6V2"/>
<gene>
    <name evidence="5" type="ORF">METZ01_LOCUS308125</name>
</gene>
<name>A0A382N6V2_9ZZZZ</name>
<keyword evidence="2" id="KW-0521">NADP</keyword>
<dbReference type="GO" id="GO:0000049">
    <property type="term" value="F:tRNA binding"/>
    <property type="evidence" value="ECO:0007669"/>
    <property type="project" value="UniProtKB-KW"/>
</dbReference>
<feature type="domain" description="DUS-like FMN-binding" evidence="4">
    <location>
        <begin position="1"/>
        <end position="203"/>
    </location>
</feature>
<dbReference type="InterPro" id="IPR035587">
    <property type="entry name" value="DUS-like_FMN-bd"/>
</dbReference>
<dbReference type="NCBIfam" id="NF008774">
    <property type="entry name" value="PRK11815.1"/>
    <property type="match status" value="1"/>
</dbReference>
<dbReference type="GO" id="GO:0017150">
    <property type="term" value="F:tRNA dihydrouridine synthase activity"/>
    <property type="evidence" value="ECO:0007669"/>
    <property type="project" value="InterPro"/>
</dbReference>
<dbReference type="Pfam" id="PF01207">
    <property type="entry name" value="Dus"/>
    <property type="match status" value="1"/>
</dbReference>
<sequence>ACLMAEPMLVRDCFQAMQSAVRIPVTVKCRIGIDDQDDYAFVAHFVEVVAQAGCHTVIVHARKAYLKGLSPKQNREIPPLRHDIVYRLKQNFPDLRIVINGGIQTLSEVAQHLKSVDGVMIGREAYRDPYLLTDVDSLIFDEDRIHQSRWTILAAYKTYIADQLERGVYLKHMSRHLLGFFHGEPGARAWRSHIGRYASDPRAGLEVIEEAERKVQAALGQAA</sequence>
<reference evidence="5" key="1">
    <citation type="submission" date="2018-05" db="EMBL/GenBank/DDBJ databases">
        <authorList>
            <person name="Lanie J.A."/>
            <person name="Ng W.-L."/>
            <person name="Kazmierczak K.M."/>
            <person name="Andrzejewski T.M."/>
            <person name="Davidsen T.M."/>
            <person name="Wayne K.J."/>
            <person name="Tettelin H."/>
            <person name="Glass J.I."/>
            <person name="Rusch D."/>
            <person name="Podicherti R."/>
            <person name="Tsui H.-C.T."/>
            <person name="Winkler M.E."/>
        </authorList>
    </citation>
    <scope>NUCLEOTIDE SEQUENCE</scope>
</reference>
<evidence type="ECO:0000313" key="5">
    <source>
        <dbReference type="EMBL" id="SVC55271.1"/>
    </source>
</evidence>
<dbReference type="Gene3D" id="1.20.120.1460">
    <property type="match status" value="1"/>
</dbReference>
<dbReference type="InterPro" id="IPR004653">
    <property type="entry name" value="DusA"/>
</dbReference>
<dbReference type="PANTHER" id="PTHR42907">
    <property type="entry name" value="FMN-LINKED OXIDOREDUCTASES SUPERFAMILY PROTEIN"/>
    <property type="match status" value="1"/>
</dbReference>